<gene>
    <name evidence="1" type="ORF">POPTR_008G224111v4</name>
</gene>
<reference evidence="1 2" key="1">
    <citation type="journal article" date="2006" name="Science">
        <title>The genome of black cottonwood, Populus trichocarpa (Torr. &amp; Gray).</title>
        <authorList>
            <person name="Tuskan G.A."/>
            <person name="Difazio S."/>
            <person name="Jansson S."/>
            <person name="Bohlmann J."/>
            <person name="Grigoriev I."/>
            <person name="Hellsten U."/>
            <person name="Putnam N."/>
            <person name="Ralph S."/>
            <person name="Rombauts S."/>
            <person name="Salamov A."/>
            <person name="Schein J."/>
            <person name="Sterck L."/>
            <person name="Aerts A."/>
            <person name="Bhalerao R.R."/>
            <person name="Bhalerao R.P."/>
            <person name="Blaudez D."/>
            <person name="Boerjan W."/>
            <person name="Brun A."/>
            <person name="Brunner A."/>
            <person name="Busov V."/>
            <person name="Campbell M."/>
            <person name="Carlson J."/>
            <person name="Chalot M."/>
            <person name="Chapman J."/>
            <person name="Chen G.L."/>
            <person name="Cooper D."/>
            <person name="Coutinho P.M."/>
            <person name="Couturier J."/>
            <person name="Covert S."/>
            <person name="Cronk Q."/>
            <person name="Cunningham R."/>
            <person name="Davis J."/>
            <person name="Degroeve S."/>
            <person name="Dejardin A."/>
            <person name="Depamphilis C."/>
            <person name="Detter J."/>
            <person name="Dirks B."/>
            <person name="Dubchak I."/>
            <person name="Duplessis S."/>
            <person name="Ehlting J."/>
            <person name="Ellis B."/>
            <person name="Gendler K."/>
            <person name="Goodstein D."/>
            <person name="Gribskov M."/>
            <person name="Grimwood J."/>
            <person name="Groover A."/>
            <person name="Gunter L."/>
            <person name="Hamberger B."/>
            <person name="Heinze B."/>
            <person name="Helariutta Y."/>
            <person name="Henrissat B."/>
            <person name="Holligan D."/>
            <person name="Holt R."/>
            <person name="Huang W."/>
            <person name="Islam-Faridi N."/>
            <person name="Jones S."/>
            <person name="Jones-Rhoades M."/>
            <person name="Jorgensen R."/>
            <person name="Joshi C."/>
            <person name="Kangasjarvi J."/>
            <person name="Karlsson J."/>
            <person name="Kelleher C."/>
            <person name="Kirkpatrick R."/>
            <person name="Kirst M."/>
            <person name="Kohler A."/>
            <person name="Kalluri U."/>
            <person name="Larimer F."/>
            <person name="Leebens-Mack J."/>
            <person name="Leple J.C."/>
            <person name="Locascio P."/>
            <person name="Lou Y."/>
            <person name="Lucas S."/>
            <person name="Martin F."/>
            <person name="Montanini B."/>
            <person name="Napoli C."/>
            <person name="Nelson D.R."/>
            <person name="Nelson C."/>
            <person name="Nieminen K."/>
            <person name="Nilsson O."/>
            <person name="Pereda V."/>
            <person name="Peter G."/>
            <person name="Philippe R."/>
            <person name="Pilate G."/>
            <person name="Poliakov A."/>
            <person name="Razumovskaya J."/>
            <person name="Richardson P."/>
            <person name="Rinaldi C."/>
            <person name="Ritland K."/>
            <person name="Rouze P."/>
            <person name="Ryaboy D."/>
            <person name="Schmutz J."/>
            <person name="Schrader J."/>
            <person name="Segerman B."/>
            <person name="Shin H."/>
            <person name="Siddiqui A."/>
            <person name="Sterky F."/>
            <person name="Terry A."/>
            <person name="Tsai C.J."/>
            <person name="Uberbacher E."/>
            <person name="Unneberg P."/>
            <person name="Vahala J."/>
            <person name="Wall K."/>
            <person name="Wessler S."/>
            <person name="Yang G."/>
            <person name="Yin T."/>
            <person name="Douglas C."/>
            <person name="Marra M."/>
            <person name="Sandberg G."/>
            <person name="Van de Peer Y."/>
            <person name="Rokhsar D."/>
        </authorList>
    </citation>
    <scope>NUCLEOTIDE SEQUENCE [LARGE SCALE GENOMIC DNA]</scope>
    <source>
        <strain evidence="2">cv. Nisqually</strain>
    </source>
</reference>
<keyword evidence="2" id="KW-1185">Reference proteome</keyword>
<protein>
    <submittedName>
        <fullName evidence="1">Uncharacterized protein</fullName>
    </submittedName>
</protein>
<dbReference type="Proteomes" id="UP000006729">
    <property type="component" value="Chromosome 8"/>
</dbReference>
<organism evidence="1 2">
    <name type="scientific">Populus trichocarpa</name>
    <name type="common">Western balsam poplar</name>
    <name type="synonym">Populus balsamifera subsp. trichocarpa</name>
    <dbReference type="NCBI Taxonomy" id="3694"/>
    <lineage>
        <taxon>Eukaryota</taxon>
        <taxon>Viridiplantae</taxon>
        <taxon>Streptophyta</taxon>
        <taxon>Embryophyta</taxon>
        <taxon>Tracheophyta</taxon>
        <taxon>Spermatophyta</taxon>
        <taxon>Magnoliopsida</taxon>
        <taxon>eudicotyledons</taxon>
        <taxon>Gunneridae</taxon>
        <taxon>Pentapetalae</taxon>
        <taxon>rosids</taxon>
        <taxon>fabids</taxon>
        <taxon>Malpighiales</taxon>
        <taxon>Salicaceae</taxon>
        <taxon>Saliceae</taxon>
        <taxon>Populus</taxon>
    </lineage>
</organism>
<name>A0ACC0SND4_POPTR</name>
<proteinExistence type="predicted"/>
<sequence>MLSLRPQVRRDYPLSLSISISGGKETYKDSPSNGERTGKCPA</sequence>
<evidence type="ECO:0000313" key="2">
    <source>
        <dbReference type="Proteomes" id="UP000006729"/>
    </source>
</evidence>
<accession>A0ACC0SND4</accession>
<comment type="caution">
    <text evidence="1">The sequence shown here is derived from an EMBL/GenBank/DDBJ whole genome shotgun (WGS) entry which is preliminary data.</text>
</comment>
<evidence type="ECO:0000313" key="1">
    <source>
        <dbReference type="EMBL" id="KAI9390749.1"/>
    </source>
</evidence>
<dbReference type="EMBL" id="CM009297">
    <property type="protein sequence ID" value="KAI9390749.1"/>
    <property type="molecule type" value="Genomic_DNA"/>
</dbReference>